<dbReference type="AlphaFoldDB" id="A0A1A8UI53"/>
<evidence type="ECO:0000313" key="2">
    <source>
        <dbReference type="EMBL" id="SBS47755.1"/>
    </source>
</evidence>
<dbReference type="EMBL" id="HAEJ01007298">
    <property type="protein sequence ID" value="SBS47755.1"/>
    <property type="molecule type" value="Transcribed_RNA"/>
</dbReference>
<gene>
    <name evidence="2" type="primary">FOSL1</name>
</gene>
<protein>
    <submittedName>
        <fullName evidence="2">FOS-like antigen 1</fullName>
    </submittedName>
</protein>
<evidence type="ECO:0000256" key="1">
    <source>
        <dbReference type="SAM" id="MobiDB-lite"/>
    </source>
</evidence>
<sequence>VYNDRQQSVCSQSERYHNKPRSPVVGSADPHASSRSFTITGTSLPDPPGATTTGFSPVPVPSSQTRSHKSTLTSYIFLEAQ</sequence>
<feature type="non-terminal residue" evidence="2">
    <location>
        <position position="1"/>
    </location>
</feature>
<reference evidence="2" key="1">
    <citation type="submission" date="2016-05" db="EMBL/GenBank/DDBJ databases">
        <authorList>
            <person name="Lavstsen T."/>
            <person name="Jespersen J.S."/>
        </authorList>
    </citation>
    <scope>NUCLEOTIDE SEQUENCE</scope>
    <source>
        <tissue evidence="2">Brain</tissue>
    </source>
</reference>
<feature type="region of interest" description="Disordered" evidence="1">
    <location>
        <begin position="1"/>
        <end position="73"/>
    </location>
</feature>
<reference evidence="2" key="2">
    <citation type="submission" date="2016-06" db="EMBL/GenBank/DDBJ databases">
        <title>The genome of a short-lived fish provides insights into sex chromosome evolution and the genetic control of aging.</title>
        <authorList>
            <person name="Reichwald K."/>
            <person name="Felder M."/>
            <person name="Petzold A."/>
            <person name="Koch P."/>
            <person name="Groth M."/>
            <person name="Platzer M."/>
        </authorList>
    </citation>
    <scope>NUCLEOTIDE SEQUENCE</scope>
    <source>
        <tissue evidence="2">Brain</tissue>
    </source>
</reference>
<name>A0A1A8UI53_NOTFU</name>
<feature type="compositionally biased region" description="Polar residues" evidence="1">
    <location>
        <begin position="1"/>
        <end position="13"/>
    </location>
</feature>
<organism evidence="2">
    <name type="scientific">Nothobranchius furzeri</name>
    <name type="common">Turquoise killifish</name>
    <dbReference type="NCBI Taxonomy" id="105023"/>
    <lineage>
        <taxon>Eukaryota</taxon>
        <taxon>Metazoa</taxon>
        <taxon>Chordata</taxon>
        <taxon>Craniata</taxon>
        <taxon>Vertebrata</taxon>
        <taxon>Euteleostomi</taxon>
        <taxon>Actinopterygii</taxon>
        <taxon>Neopterygii</taxon>
        <taxon>Teleostei</taxon>
        <taxon>Neoteleostei</taxon>
        <taxon>Acanthomorphata</taxon>
        <taxon>Ovalentaria</taxon>
        <taxon>Atherinomorphae</taxon>
        <taxon>Cyprinodontiformes</taxon>
        <taxon>Nothobranchiidae</taxon>
        <taxon>Nothobranchius</taxon>
    </lineage>
</organism>
<accession>A0A1A8UI53</accession>
<feature type="compositionally biased region" description="Polar residues" evidence="1">
    <location>
        <begin position="50"/>
        <end position="73"/>
    </location>
</feature>
<proteinExistence type="predicted"/>
<feature type="compositionally biased region" description="Polar residues" evidence="1">
    <location>
        <begin position="33"/>
        <end position="43"/>
    </location>
</feature>